<evidence type="ECO:0000313" key="14">
    <source>
        <dbReference type="Proteomes" id="UP001198163"/>
    </source>
</evidence>
<dbReference type="InterPro" id="IPR002742">
    <property type="entry name" value="Desulfoferrodoxin_Fe-bd_dom"/>
</dbReference>
<dbReference type="NCBIfam" id="TIGR00332">
    <property type="entry name" value="neela_ferrous"/>
    <property type="match status" value="1"/>
</dbReference>
<keyword evidence="6" id="KW-0249">Electron transport</keyword>
<evidence type="ECO:0000256" key="5">
    <source>
        <dbReference type="ARBA" id="ARBA00022723"/>
    </source>
</evidence>
<dbReference type="EMBL" id="JAINWA010000003">
    <property type="protein sequence ID" value="MCD1655023.1"/>
    <property type="molecule type" value="Genomic_DNA"/>
</dbReference>
<dbReference type="InterPro" id="IPR051233">
    <property type="entry name" value="Desulfoferrodoxin_SOR"/>
</dbReference>
<feature type="domain" description="Desulfoferrodoxin ferrous iron-binding" evidence="11">
    <location>
        <begin position="42"/>
        <end position="126"/>
    </location>
</feature>
<dbReference type="InterPro" id="IPR004462">
    <property type="entry name" value="Desulfoferrodoxin_N"/>
</dbReference>
<dbReference type="GO" id="GO:0050605">
    <property type="term" value="F:superoxide reductase activity"/>
    <property type="evidence" value="ECO:0007669"/>
    <property type="project" value="UniProtKB-EC"/>
</dbReference>
<dbReference type="RefSeq" id="WP_230755753.1">
    <property type="nucleotide sequence ID" value="NZ_JAINWA010000003.1"/>
</dbReference>
<keyword evidence="5" id="KW-0479">Metal-binding</keyword>
<dbReference type="Pfam" id="PF06397">
    <property type="entry name" value="Desulfoferrod_N"/>
    <property type="match status" value="1"/>
</dbReference>
<dbReference type="Gene3D" id="2.20.28.100">
    <property type="entry name" value="Desulphoferrodoxin, N-terminal domain"/>
    <property type="match status" value="1"/>
</dbReference>
<dbReference type="Gene3D" id="2.60.40.730">
    <property type="entry name" value="SOR catalytic domain"/>
    <property type="match status" value="1"/>
</dbReference>
<comment type="caution">
    <text evidence="13">The sequence shown here is derived from an EMBL/GenBank/DDBJ whole genome shotgun (WGS) entry which is preliminary data.</text>
</comment>
<dbReference type="SUPFAM" id="SSF49367">
    <property type="entry name" value="Superoxide reductase-like"/>
    <property type="match status" value="1"/>
</dbReference>
<comment type="catalytic activity">
    <reaction evidence="10">
        <text>reduced [rubredoxin] + superoxide + 2 H(+) = oxidized [rubredoxin] + H2O2</text>
        <dbReference type="Rhea" id="RHEA:21324"/>
        <dbReference type="Rhea" id="RHEA-COMP:10302"/>
        <dbReference type="Rhea" id="RHEA-COMP:10303"/>
        <dbReference type="ChEBI" id="CHEBI:15378"/>
        <dbReference type="ChEBI" id="CHEBI:16240"/>
        <dbReference type="ChEBI" id="CHEBI:18421"/>
        <dbReference type="ChEBI" id="CHEBI:29033"/>
        <dbReference type="ChEBI" id="CHEBI:29034"/>
        <dbReference type="EC" id="1.15.1.2"/>
    </reaction>
</comment>
<evidence type="ECO:0000256" key="9">
    <source>
        <dbReference type="ARBA" id="ARBA00031398"/>
    </source>
</evidence>
<evidence type="ECO:0000259" key="12">
    <source>
        <dbReference type="Pfam" id="PF06397"/>
    </source>
</evidence>
<dbReference type="PANTHER" id="PTHR36541:SF1">
    <property type="entry name" value="SUPEROXIDE REDUCTASE-RELATED"/>
    <property type="match status" value="1"/>
</dbReference>
<accession>A0AAE3EJP7</accession>
<evidence type="ECO:0000313" key="13">
    <source>
        <dbReference type="EMBL" id="MCD1655023.1"/>
    </source>
</evidence>
<dbReference type="InterPro" id="IPR036073">
    <property type="entry name" value="Desulfoferrodoxin_Fe-bd_dom_sf"/>
</dbReference>
<dbReference type="PANTHER" id="PTHR36541">
    <property type="entry name" value="SUPEROXIDE REDUCTASE-RELATED"/>
    <property type="match status" value="1"/>
</dbReference>
<dbReference type="Proteomes" id="UP001198163">
    <property type="component" value="Unassembled WGS sequence"/>
</dbReference>
<keyword evidence="4" id="KW-0813">Transport</keyword>
<comment type="function">
    <text evidence="8">Catalyzes the one-electron reduction of superoxide anion radical to hydrogen peroxide at a nonheme ferrous iron center. Plays a fundamental role in case of oxidative stress via its superoxide detoxification activity.</text>
</comment>
<proteinExistence type="inferred from homology"/>
<evidence type="ECO:0000256" key="2">
    <source>
        <dbReference type="ARBA" id="ARBA00012679"/>
    </source>
</evidence>
<evidence type="ECO:0000256" key="8">
    <source>
        <dbReference type="ARBA" id="ARBA00024690"/>
    </source>
</evidence>
<dbReference type="SUPFAM" id="SSF57802">
    <property type="entry name" value="Rubredoxin-like"/>
    <property type="match status" value="1"/>
</dbReference>
<organism evidence="13 14">
    <name type="scientific">Teretinema zuelzerae</name>
    <dbReference type="NCBI Taxonomy" id="156"/>
    <lineage>
        <taxon>Bacteria</taxon>
        <taxon>Pseudomonadati</taxon>
        <taxon>Spirochaetota</taxon>
        <taxon>Spirochaetia</taxon>
        <taxon>Spirochaetales</taxon>
        <taxon>Treponemataceae</taxon>
        <taxon>Teretinema</taxon>
    </lineage>
</organism>
<dbReference type="InterPro" id="IPR038094">
    <property type="entry name" value="Desulfoferrodoxin_N_sf"/>
</dbReference>
<dbReference type="EC" id="1.15.1.2" evidence="2"/>
<evidence type="ECO:0000256" key="4">
    <source>
        <dbReference type="ARBA" id="ARBA00022448"/>
    </source>
</evidence>
<evidence type="ECO:0000256" key="10">
    <source>
        <dbReference type="ARBA" id="ARBA00047448"/>
    </source>
</evidence>
<evidence type="ECO:0000256" key="7">
    <source>
        <dbReference type="ARBA" id="ARBA00023004"/>
    </source>
</evidence>
<dbReference type="Pfam" id="PF01880">
    <property type="entry name" value="Desulfoferrodox"/>
    <property type="match status" value="1"/>
</dbReference>
<protein>
    <recommendedName>
        <fullName evidence="3">Desulfoferrodoxin</fullName>
        <ecNumber evidence="2">1.15.1.2</ecNumber>
    </recommendedName>
    <alternativeName>
        <fullName evidence="9">Superoxide reductase</fullName>
    </alternativeName>
</protein>
<sequence>MSTEPKFYICKHCGNLVGVIHESGVPIVCCGENMTEIKANTVDAAKEKHVPVITVSGSTVTVAVGSVEHPMTAEHYIQWVYIETEKGGQRKSFKPGDKPVVSFALTADDKMVAAYEYCNLHGLWKATV</sequence>
<name>A0AAE3EJP7_9SPIR</name>
<keyword evidence="14" id="KW-1185">Reference proteome</keyword>
<keyword evidence="7" id="KW-0408">Iron</keyword>
<evidence type="ECO:0000259" key="11">
    <source>
        <dbReference type="Pfam" id="PF01880"/>
    </source>
</evidence>
<dbReference type="GO" id="GO:0005506">
    <property type="term" value="F:iron ion binding"/>
    <property type="evidence" value="ECO:0007669"/>
    <property type="project" value="InterPro"/>
</dbReference>
<feature type="domain" description="Desulfoferrodoxin N-terminal" evidence="12">
    <location>
        <begin position="6"/>
        <end position="36"/>
    </location>
</feature>
<reference evidence="13" key="1">
    <citation type="submission" date="2021-08" db="EMBL/GenBank/DDBJ databases">
        <title>Comparative analyses of Brucepasteria parasyntrophica and Teretinema zuelzerae.</title>
        <authorList>
            <person name="Song Y."/>
            <person name="Brune A."/>
        </authorList>
    </citation>
    <scope>NUCLEOTIDE SEQUENCE</scope>
    <source>
        <strain evidence="13">DSM 1903</strain>
    </source>
</reference>
<evidence type="ECO:0000256" key="6">
    <source>
        <dbReference type="ARBA" id="ARBA00022982"/>
    </source>
</evidence>
<dbReference type="AlphaFoldDB" id="A0AAE3EJP7"/>
<evidence type="ECO:0000256" key="1">
    <source>
        <dbReference type="ARBA" id="ARBA00005941"/>
    </source>
</evidence>
<gene>
    <name evidence="13" type="ORF">K7J14_09965</name>
</gene>
<evidence type="ECO:0000256" key="3">
    <source>
        <dbReference type="ARBA" id="ARBA00014839"/>
    </source>
</evidence>
<comment type="similarity">
    <text evidence="1">Belongs to the desulfoferrodoxin family.</text>
</comment>